<gene>
    <name evidence="2" type="ORF">OXX778_LOCUS12057</name>
</gene>
<organism evidence="2 3">
    <name type="scientific">Brachionus calyciflorus</name>
    <dbReference type="NCBI Taxonomy" id="104777"/>
    <lineage>
        <taxon>Eukaryota</taxon>
        <taxon>Metazoa</taxon>
        <taxon>Spiralia</taxon>
        <taxon>Gnathifera</taxon>
        <taxon>Rotifera</taxon>
        <taxon>Eurotatoria</taxon>
        <taxon>Monogononta</taxon>
        <taxon>Pseudotrocha</taxon>
        <taxon>Ploima</taxon>
        <taxon>Brachionidae</taxon>
        <taxon>Brachionus</taxon>
    </lineage>
</organism>
<dbReference type="EMBL" id="CAJNOC010002126">
    <property type="protein sequence ID" value="CAF0914146.1"/>
    <property type="molecule type" value="Genomic_DNA"/>
</dbReference>
<keyword evidence="3" id="KW-1185">Reference proteome</keyword>
<evidence type="ECO:0000313" key="2">
    <source>
        <dbReference type="EMBL" id="CAF0914146.1"/>
    </source>
</evidence>
<evidence type="ECO:0000256" key="1">
    <source>
        <dbReference type="SAM" id="Phobius"/>
    </source>
</evidence>
<proteinExistence type="predicted"/>
<dbReference type="OrthoDB" id="10512591at2759"/>
<protein>
    <submittedName>
        <fullName evidence="2">Uncharacterized protein</fullName>
    </submittedName>
</protein>
<dbReference type="AlphaFoldDB" id="A0A814AKR2"/>
<name>A0A814AKR2_9BILA</name>
<dbReference type="Proteomes" id="UP000663879">
    <property type="component" value="Unassembled WGS sequence"/>
</dbReference>
<sequence length="239" mass="27869">MYEIFLRSYEVARELFVPKKKPGRKKKMSSWMNINDENLRIFDSCTDLTFDLNLEESSSPADLKHRLERLDEGKAYGPDDVNFLNKKMSSELWDAIVQTLFQYNGFMIFIVGLISLISLFLSLIICCITCNSYSKYKRLDQKIHPMGQIECQNCKFNQQRMIIFTDSQTSKIQNGAYILVPFETTNQQVLYNNNRPILSNHTEPKEINNFEKDIPLNAATYLVEKASENQKTLPYPFNQ</sequence>
<comment type="caution">
    <text evidence="2">The sequence shown here is derived from an EMBL/GenBank/DDBJ whole genome shotgun (WGS) entry which is preliminary data.</text>
</comment>
<keyword evidence="1" id="KW-1133">Transmembrane helix</keyword>
<keyword evidence="1" id="KW-0472">Membrane</keyword>
<accession>A0A814AKR2</accession>
<feature type="transmembrane region" description="Helical" evidence="1">
    <location>
        <begin position="106"/>
        <end position="128"/>
    </location>
</feature>
<reference evidence="2" key="1">
    <citation type="submission" date="2021-02" db="EMBL/GenBank/DDBJ databases">
        <authorList>
            <person name="Nowell W R."/>
        </authorList>
    </citation>
    <scope>NUCLEOTIDE SEQUENCE</scope>
    <source>
        <strain evidence="2">Ploen Becks lab</strain>
    </source>
</reference>
<evidence type="ECO:0000313" key="3">
    <source>
        <dbReference type="Proteomes" id="UP000663879"/>
    </source>
</evidence>
<keyword evidence="1" id="KW-0812">Transmembrane</keyword>